<dbReference type="Pfam" id="PF09758">
    <property type="entry name" value="FPL"/>
    <property type="match status" value="1"/>
</dbReference>
<protein>
    <recommendedName>
        <fullName evidence="2">FPL domain-containing protein</fullName>
    </recommendedName>
</protein>
<dbReference type="PANTHER" id="PTHR21481:SF0">
    <property type="entry name" value="PROTEIN CLEC16A"/>
    <property type="match status" value="1"/>
</dbReference>
<evidence type="ECO:0000313" key="4">
    <source>
        <dbReference type="Proteomes" id="UP000692954"/>
    </source>
</evidence>
<evidence type="ECO:0000259" key="2">
    <source>
        <dbReference type="Pfam" id="PF09758"/>
    </source>
</evidence>
<evidence type="ECO:0000256" key="1">
    <source>
        <dbReference type="ARBA" id="ARBA00023006"/>
    </source>
</evidence>
<accession>A0A8S1QZ42</accession>
<dbReference type="Proteomes" id="UP000692954">
    <property type="component" value="Unassembled WGS sequence"/>
</dbReference>
<dbReference type="PANTHER" id="PTHR21481">
    <property type="entry name" value="PROTEIN CLEC16A"/>
    <property type="match status" value="1"/>
</dbReference>
<keyword evidence="4" id="KW-1185">Reference proteome</keyword>
<reference evidence="3" key="1">
    <citation type="submission" date="2021-01" db="EMBL/GenBank/DDBJ databases">
        <authorList>
            <consortium name="Genoscope - CEA"/>
            <person name="William W."/>
        </authorList>
    </citation>
    <scope>NUCLEOTIDE SEQUENCE</scope>
</reference>
<dbReference type="OrthoDB" id="294052at2759"/>
<proteinExistence type="predicted"/>
<name>A0A8S1QZ42_9CILI</name>
<dbReference type="GO" id="GO:0005770">
    <property type="term" value="C:late endosome"/>
    <property type="evidence" value="ECO:0007669"/>
    <property type="project" value="TreeGrafter"/>
</dbReference>
<dbReference type="GO" id="GO:0005794">
    <property type="term" value="C:Golgi apparatus"/>
    <property type="evidence" value="ECO:0007669"/>
    <property type="project" value="TreeGrafter"/>
</dbReference>
<comment type="caution">
    <text evidence="3">The sequence shown here is derived from an EMBL/GenBank/DDBJ whole genome shotgun (WGS) entry which is preliminary data.</text>
</comment>
<gene>
    <name evidence="3" type="ORF">PSON_ATCC_30995.1.T1240068</name>
</gene>
<dbReference type="GO" id="GO:1901096">
    <property type="term" value="P:regulation of autophagosome maturation"/>
    <property type="evidence" value="ECO:0007669"/>
    <property type="project" value="TreeGrafter"/>
</dbReference>
<evidence type="ECO:0000313" key="3">
    <source>
        <dbReference type="EMBL" id="CAD8120052.1"/>
    </source>
</evidence>
<organism evidence="3 4">
    <name type="scientific">Paramecium sonneborni</name>
    <dbReference type="NCBI Taxonomy" id="65129"/>
    <lineage>
        <taxon>Eukaryota</taxon>
        <taxon>Sar</taxon>
        <taxon>Alveolata</taxon>
        <taxon>Ciliophora</taxon>
        <taxon>Intramacronucleata</taxon>
        <taxon>Oligohymenophorea</taxon>
        <taxon>Peniculida</taxon>
        <taxon>Parameciidae</taxon>
        <taxon>Paramecium</taxon>
    </lineage>
</organism>
<dbReference type="AlphaFoldDB" id="A0A8S1QZ42"/>
<dbReference type="EMBL" id="CAJJDN010000124">
    <property type="protein sequence ID" value="CAD8120052.1"/>
    <property type="molecule type" value="Genomic_DNA"/>
</dbReference>
<dbReference type="GO" id="GO:0007034">
    <property type="term" value="P:vacuolar transport"/>
    <property type="evidence" value="ECO:0007669"/>
    <property type="project" value="TreeGrafter"/>
</dbReference>
<dbReference type="InterPro" id="IPR019155">
    <property type="entry name" value="CLEC16A/TT9_N"/>
</dbReference>
<dbReference type="InterPro" id="IPR039272">
    <property type="entry name" value="CLEC16A/TT9"/>
</dbReference>
<dbReference type="GO" id="GO:0006914">
    <property type="term" value="P:autophagy"/>
    <property type="evidence" value="ECO:0007669"/>
    <property type="project" value="UniProtKB-KW"/>
</dbReference>
<feature type="domain" description="FPL" evidence="2">
    <location>
        <begin position="22"/>
        <end position="167"/>
    </location>
</feature>
<keyword evidence="1" id="KW-0072">Autophagy</keyword>
<sequence length="601" mass="72436">MEQDFIKQIQNLKQNINLQEAIQMITELTIYGDQQNQDIFDLFIEEKIFDEFLYIISKTKDQEIVVTVLQSVSMLFTNITKNLIVLLSQPQLNEFIIFDYNLKKEEISDYYINFIKILSNKLNPKNINLFFNSKYCCFPLLLYSQNFYNSADNLTRIYTRHLLLQILKITLESKQRQILILYLQSYPFLQVLTNHVQFKKDLLLKSFEKDDKDNEELKIMDYFFKDLSLIAPELKQILDNMILQIIILPYYKVFSNFDDDQKTFCFQIILHFLYNKIYLSEKLTVGILALIFSHQIPQIQIFQFEPNYLPVQDADLKNICSQFFLLSQEKFLQQSKSVFLDKLHYSFMIINNLINFYSIKTSSKQQQFKDLLQNDLIANLQMTNKMSLNHSNQYNIYNIYAQFDSLNFKHYQYVLIISDVLIMNRHIYEMTFEQKIAFLINLIKIMIDESEKEINTIENCKKTIQIIKELLSIHEKTFTIAFIRSKILKKMEIHFLTSDSIYYKYFFIIQQCIENDNIENLKKKPETFQVIRFLMFLNVIFEKGWLINPFKKLKYNLFFNRKNIIMDRQSWLIAKHLQMYKFMIQKNQKQSMMKKKIKCFQ</sequence>
<dbReference type="GO" id="GO:0016197">
    <property type="term" value="P:endosomal transport"/>
    <property type="evidence" value="ECO:0007669"/>
    <property type="project" value="TreeGrafter"/>
</dbReference>